<dbReference type="PANTHER" id="PTHR30349">
    <property type="entry name" value="PHAGE INTEGRASE-RELATED"/>
    <property type="match status" value="1"/>
</dbReference>
<keyword evidence="4" id="KW-0233">DNA recombination</keyword>
<evidence type="ECO:0000256" key="2">
    <source>
        <dbReference type="ARBA" id="ARBA00022908"/>
    </source>
</evidence>
<dbReference type="Proteomes" id="UP001168883">
    <property type="component" value="Unassembled WGS sequence"/>
</dbReference>
<protein>
    <submittedName>
        <fullName evidence="6">Site-specific integrase</fullName>
    </submittedName>
</protein>
<dbReference type="Pfam" id="PF14657">
    <property type="entry name" value="Arm-DNA-bind_4"/>
    <property type="match status" value="1"/>
</dbReference>
<dbReference type="PROSITE" id="PS51898">
    <property type="entry name" value="TYR_RECOMBINASE"/>
    <property type="match status" value="1"/>
</dbReference>
<evidence type="ECO:0000259" key="5">
    <source>
        <dbReference type="PROSITE" id="PS51898"/>
    </source>
</evidence>
<dbReference type="CDD" id="cd01189">
    <property type="entry name" value="INT_ICEBs1_C_like"/>
    <property type="match status" value="1"/>
</dbReference>
<dbReference type="Pfam" id="PF00589">
    <property type="entry name" value="Phage_integrase"/>
    <property type="match status" value="1"/>
</dbReference>
<name>A0ABT8VEW4_9BACL</name>
<sequence>MASIFQNEKTKKWEFVFDHYVNGKRKQVRRRGFKTKREANDEMIRLQNEVQNDEYVGISHQTVGEFMTYWLWNVRILECEETSFYNNVLYLKNHVMPRLGQTKLQDLDPLMCQKFVNEMHEKGFARNTIDRVCTMIKLALDAAVDYKYIKENYMRKVKLPKAQKKELKIWTVEQANKFLAFTRNRRYYCVYALALMTGMRQGEILGLRWKDINFEKKTLTVSQTLTHYGKSLKSGAKTISGERTISLPEQLIRILKKQRNDYIAFKLQANEFVDQDLVIYNLRNGGTVFPANLTKAYMNDVKKSGLPHIPFHSLRHTHATMLIEKNVNVKVISERLGHSKIGVTLDVYSHVLPSMQQEVADKLDEIINF</sequence>
<proteinExistence type="inferred from homology"/>
<organism evidence="6 7">
    <name type="scientific">Paenibacillus ehimensis</name>
    <dbReference type="NCBI Taxonomy" id="79264"/>
    <lineage>
        <taxon>Bacteria</taxon>
        <taxon>Bacillati</taxon>
        <taxon>Bacillota</taxon>
        <taxon>Bacilli</taxon>
        <taxon>Bacillales</taxon>
        <taxon>Paenibacillaceae</taxon>
        <taxon>Paenibacillus</taxon>
    </lineage>
</organism>
<dbReference type="InterPro" id="IPR013762">
    <property type="entry name" value="Integrase-like_cat_sf"/>
</dbReference>
<dbReference type="EMBL" id="JAUMKJ010000028">
    <property type="protein sequence ID" value="MDO3679517.1"/>
    <property type="molecule type" value="Genomic_DNA"/>
</dbReference>
<dbReference type="Gene3D" id="1.10.150.130">
    <property type="match status" value="1"/>
</dbReference>
<dbReference type="InterPro" id="IPR050090">
    <property type="entry name" value="Tyrosine_recombinase_XerCD"/>
</dbReference>
<dbReference type="InterPro" id="IPR004107">
    <property type="entry name" value="Integrase_SAM-like_N"/>
</dbReference>
<keyword evidence="3" id="KW-0238">DNA-binding</keyword>
<dbReference type="Pfam" id="PF14659">
    <property type="entry name" value="Phage_int_SAM_3"/>
    <property type="match status" value="1"/>
</dbReference>
<dbReference type="Gene3D" id="1.10.443.10">
    <property type="entry name" value="Intergrase catalytic core"/>
    <property type="match status" value="1"/>
</dbReference>
<dbReference type="SUPFAM" id="SSF56349">
    <property type="entry name" value="DNA breaking-rejoining enzymes"/>
    <property type="match status" value="1"/>
</dbReference>
<comment type="similarity">
    <text evidence="1">Belongs to the 'phage' integrase family.</text>
</comment>
<keyword evidence="7" id="KW-1185">Reference proteome</keyword>
<evidence type="ECO:0000256" key="3">
    <source>
        <dbReference type="ARBA" id="ARBA00023125"/>
    </source>
</evidence>
<keyword evidence="2" id="KW-0229">DNA integration</keyword>
<dbReference type="RefSeq" id="WP_302879716.1">
    <property type="nucleotide sequence ID" value="NZ_JAUMKJ010000028.1"/>
</dbReference>
<evidence type="ECO:0000313" key="6">
    <source>
        <dbReference type="EMBL" id="MDO3679517.1"/>
    </source>
</evidence>
<gene>
    <name evidence="6" type="ORF">Q3C12_21125</name>
</gene>
<accession>A0ABT8VEW4</accession>
<dbReference type="InterPro" id="IPR028259">
    <property type="entry name" value="AP2-like_int_N"/>
</dbReference>
<dbReference type="InterPro" id="IPR011010">
    <property type="entry name" value="DNA_brk_join_enz"/>
</dbReference>
<comment type="caution">
    <text evidence="6">The sequence shown here is derived from an EMBL/GenBank/DDBJ whole genome shotgun (WGS) entry which is preliminary data.</text>
</comment>
<evidence type="ECO:0000256" key="1">
    <source>
        <dbReference type="ARBA" id="ARBA00008857"/>
    </source>
</evidence>
<reference evidence="6" key="1">
    <citation type="submission" date="2023-07" db="EMBL/GenBank/DDBJ databases">
        <authorList>
            <person name="Aktuganov G."/>
            <person name="Boyko T."/>
            <person name="Delegan Y."/>
            <person name="Galimzianova N."/>
            <person name="Gilvanova E."/>
            <person name="Korobov V."/>
            <person name="Kuzmina L."/>
            <person name="Melentiev A."/>
            <person name="Milman P."/>
            <person name="Ryabova A."/>
            <person name="Stupak E."/>
            <person name="Yasakov T."/>
            <person name="Zharikova N."/>
            <person name="Zhurenko E."/>
        </authorList>
    </citation>
    <scope>NUCLEOTIDE SEQUENCE</scope>
    <source>
        <strain evidence="6">IB-739</strain>
    </source>
</reference>
<feature type="domain" description="Tyr recombinase" evidence="5">
    <location>
        <begin position="165"/>
        <end position="361"/>
    </location>
</feature>
<dbReference type="InterPro" id="IPR010998">
    <property type="entry name" value="Integrase_recombinase_N"/>
</dbReference>
<evidence type="ECO:0000256" key="4">
    <source>
        <dbReference type="ARBA" id="ARBA00023172"/>
    </source>
</evidence>
<evidence type="ECO:0000313" key="7">
    <source>
        <dbReference type="Proteomes" id="UP001168883"/>
    </source>
</evidence>
<dbReference type="InterPro" id="IPR002104">
    <property type="entry name" value="Integrase_catalytic"/>
</dbReference>
<dbReference type="PANTHER" id="PTHR30349:SF64">
    <property type="entry name" value="PROPHAGE INTEGRASE INTD-RELATED"/>
    <property type="match status" value="1"/>
</dbReference>